<keyword evidence="8 11" id="KW-1133">Transmembrane helix</keyword>
<reference evidence="13" key="1">
    <citation type="submission" date="2020-07" db="EMBL/GenBank/DDBJ databases">
        <title>Huge and variable diversity of episymbiotic CPR bacteria and DPANN archaea in groundwater ecosystems.</title>
        <authorList>
            <person name="He C.Y."/>
            <person name="Keren R."/>
            <person name="Whittaker M."/>
            <person name="Farag I.F."/>
            <person name="Doudna J."/>
            <person name="Cate J.H.D."/>
            <person name="Banfield J.F."/>
        </authorList>
    </citation>
    <scope>NUCLEOTIDE SEQUENCE</scope>
    <source>
        <strain evidence="13">NC_groundwater_580_Pr5_B-0.1um_64_19</strain>
    </source>
</reference>
<dbReference type="InterPro" id="IPR004387">
    <property type="entry name" value="Pept_M50_Zn"/>
</dbReference>
<comment type="similarity">
    <text evidence="3 11">Belongs to the peptidase M50B family.</text>
</comment>
<dbReference type="PANTHER" id="PTHR42837:SF2">
    <property type="entry name" value="MEMBRANE METALLOPROTEASE ARASP2, CHLOROPLASTIC-RELATED"/>
    <property type="match status" value="1"/>
</dbReference>
<evidence type="ECO:0000313" key="14">
    <source>
        <dbReference type="Proteomes" id="UP000779809"/>
    </source>
</evidence>
<keyword evidence="6 11" id="KW-0378">Hydrolase</keyword>
<dbReference type="Pfam" id="PF17820">
    <property type="entry name" value="PDZ_6"/>
    <property type="match status" value="1"/>
</dbReference>
<dbReference type="GO" id="GO:0016020">
    <property type="term" value="C:membrane"/>
    <property type="evidence" value="ECO:0007669"/>
    <property type="project" value="UniProtKB-SubCell"/>
</dbReference>
<keyword evidence="9 11" id="KW-0482">Metalloprotease</keyword>
<evidence type="ECO:0000256" key="4">
    <source>
        <dbReference type="ARBA" id="ARBA00022670"/>
    </source>
</evidence>
<evidence type="ECO:0000256" key="8">
    <source>
        <dbReference type="ARBA" id="ARBA00022989"/>
    </source>
</evidence>
<keyword evidence="10 11" id="KW-0472">Membrane</keyword>
<dbReference type="PANTHER" id="PTHR42837">
    <property type="entry name" value="REGULATOR OF SIGMA-E PROTEASE RSEP"/>
    <property type="match status" value="1"/>
</dbReference>
<keyword evidence="5 11" id="KW-0812">Transmembrane</keyword>
<comment type="caution">
    <text evidence="13">The sequence shown here is derived from an EMBL/GenBank/DDBJ whole genome shotgun (WGS) entry which is preliminary data.</text>
</comment>
<comment type="subcellular location">
    <subcellularLocation>
        <location evidence="2">Membrane</location>
        <topology evidence="2">Multi-pass membrane protein</topology>
    </subcellularLocation>
</comment>
<dbReference type="SUPFAM" id="SSF50156">
    <property type="entry name" value="PDZ domain-like"/>
    <property type="match status" value="2"/>
</dbReference>
<feature type="transmembrane region" description="Helical" evidence="11">
    <location>
        <begin position="96"/>
        <end position="120"/>
    </location>
</feature>
<evidence type="ECO:0000256" key="11">
    <source>
        <dbReference type="RuleBase" id="RU362031"/>
    </source>
</evidence>
<dbReference type="CDD" id="cd23081">
    <property type="entry name" value="cpPDZ_EcRseP-like"/>
    <property type="match status" value="2"/>
</dbReference>
<keyword evidence="7 11" id="KW-0862">Zinc</keyword>
<name>A0A932A8F5_9BACT</name>
<evidence type="ECO:0000256" key="2">
    <source>
        <dbReference type="ARBA" id="ARBA00004141"/>
    </source>
</evidence>
<feature type="domain" description="PDZ" evidence="12">
    <location>
        <begin position="181"/>
        <end position="247"/>
    </location>
</feature>
<gene>
    <name evidence="13" type="primary">rseP</name>
    <name evidence="13" type="ORF">HYX28_07345</name>
</gene>
<comment type="cofactor">
    <cofactor evidence="1 11">
        <name>Zn(2+)</name>
        <dbReference type="ChEBI" id="CHEBI:29105"/>
    </cofactor>
</comment>
<evidence type="ECO:0000256" key="7">
    <source>
        <dbReference type="ARBA" id="ARBA00022833"/>
    </source>
</evidence>
<keyword evidence="11" id="KW-0479">Metal-binding</keyword>
<organism evidence="13 14">
    <name type="scientific">Candidatus Korobacter versatilis</name>
    <dbReference type="NCBI Taxonomy" id="658062"/>
    <lineage>
        <taxon>Bacteria</taxon>
        <taxon>Pseudomonadati</taxon>
        <taxon>Acidobacteriota</taxon>
        <taxon>Terriglobia</taxon>
        <taxon>Terriglobales</taxon>
        <taxon>Candidatus Korobacteraceae</taxon>
        <taxon>Candidatus Korobacter</taxon>
    </lineage>
</organism>
<evidence type="ECO:0000256" key="5">
    <source>
        <dbReference type="ARBA" id="ARBA00022692"/>
    </source>
</evidence>
<dbReference type="EMBL" id="JACPNR010000009">
    <property type="protein sequence ID" value="MBI2678581.1"/>
    <property type="molecule type" value="Genomic_DNA"/>
</dbReference>
<evidence type="ECO:0000256" key="10">
    <source>
        <dbReference type="ARBA" id="ARBA00023136"/>
    </source>
</evidence>
<accession>A0A932A8F5</accession>
<dbReference type="SMART" id="SM00228">
    <property type="entry name" value="PDZ"/>
    <property type="match status" value="2"/>
</dbReference>
<dbReference type="AlphaFoldDB" id="A0A932A8F5"/>
<dbReference type="Proteomes" id="UP000779809">
    <property type="component" value="Unassembled WGS sequence"/>
</dbReference>
<dbReference type="GO" id="GO:0004222">
    <property type="term" value="F:metalloendopeptidase activity"/>
    <property type="evidence" value="ECO:0007669"/>
    <property type="project" value="InterPro"/>
</dbReference>
<dbReference type="InterPro" id="IPR041489">
    <property type="entry name" value="PDZ_6"/>
</dbReference>
<dbReference type="PROSITE" id="PS50106">
    <property type="entry name" value="PDZ"/>
    <property type="match status" value="1"/>
</dbReference>
<evidence type="ECO:0000256" key="1">
    <source>
        <dbReference type="ARBA" id="ARBA00001947"/>
    </source>
</evidence>
<protein>
    <recommendedName>
        <fullName evidence="11">Zinc metalloprotease</fullName>
        <ecNumber evidence="11">3.4.24.-</ecNumber>
    </recommendedName>
</protein>
<feature type="transmembrane region" description="Helical" evidence="11">
    <location>
        <begin position="387"/>
        <end position="403"/>
    </location>
</feature>
<sequence>MSFVLLAVVSFIVVLGALVLIHEFGHFAAAKYFGVRVETFSIGFGKRLLGFKRGDTDYRLSALPLGGYVKMSGENPLEPGTGDPAEFMSHPRWQRFVIALAGPFMNIIFAVALLTGVFMVHYEHPAYLDKPAVIGWVAENSPAQAAGLQAGDRIIRAEDLQDPTWEDIRFKMLLNPDQPVDLAVQRGSQILAMKITIPSDKQTRQPGDPGWDPQDPVTVKLVEPDMPAAKAGIQPGDQLVAVDGQAITTLPVLQTYLQKAQSKPVELTILRNGQQSKTTVTPVLRAAEGVEKPYYRLGFSAPPTMSITKLSFAGALGKSIELNRRFSGLIFELLQKLVQRKVSIKQFDGPIGIGRAAGQAAEQGPLQLILLTAMISLNLGIFNLLPIPIMDGGVILLLIIESIMRRDINARFKEIIYQAAFVFLILFAVVVIYNDIAKLPGLGKFLP</sequence>
<dbReference type="NCBIfam" id="TIGR00054">
    <property type="entry name" value="RIP metalloprotease RseP"/>
    <property type="match status" value="1"/>
</dbReference>
<dbReference type="CDD" id="cd06163">
    <property type="entry name" value="S2P-M50_PDZ_RseP-like"/>
    <property type="match status" value="1"/>
</dbReference>
<evidence type="ECO:0000313" key="13">
    <source>
        <dbReference type="EMBL" id="MBI2678581.1"/>
    </source>
</evidence>
<dbReference type="InterPro" id="IPR008915">
    <property type="entry name" value="Peptidase_M50"/>
</dbReference>
<dbReference type="GO" id="GO:0006508">
    <property type="term" value="P:proteolysis"/>
    <property type="evidence" value="ECO:0007669"/>
    <property type="project" value="UniProtKB-KW"/>
</dbReference>
<evidence type="ECO:0000256" key="9">
    <source>
        <dbReference type="ARBA" id="ARBA00023049"/>
    </source>
</evidence>
<keyword evidence="4" id="KW-0645">Protease</keyword>
<feature type="transmembrane region" description="Helical" evidence="11">
    <location>
        <begin position="415"/>
        <end position="433"/>
    </location>
</feature>
<dbReference type="InterPro" id="IPR001478">
    <property type="entry name" value="PDZ"/>
</dbReference>
<dbReference type="GO" id="GO:0046872">
    <property type="term" value="F:metal ion binding"/>
    <property type="evidence" value="ECO:0007669"/>
    <property type="project" value="UniProtKB-KW"/>
</dbReference>
<dbReference type="Pfam" id="PF02163">
    <property type="entry name" value="Peptidase_M50"/>
    <property type="match status" value="1"/>
</dbReference>
<dbReference type="EC" id="3.4.24.-" evidence="11"/>
<evidence type="ECO:0000256" key="3">
    <source>
        <dbReference type="ARBA" id="ARBA00007931"/>
    </source>
</evidence>
<dbReference type="Gene3D" id="2.30.42.10">
    <property type="match status" value="2"/>
</dbReference>
<dbReference type="InterPro" id="IPR036034">
    <property type="entry name" value="PDZ_sf"/>
</dbReference>
<evidence type="ECO:0000256" key="6">
    <source>
        <dbReference type="ARBA" id="ARBA00022801"/>
    </source>
</evidence>
<proteinExistence type="inferred from homology"/>
<evidence type="ECO:0000259" key="12">
    <source>
        <dbReference type="PROSITE" id="PS50106"/>
    </source>
</evidence>